<feature type="transmembrane region" description="Helical" evidence="15">
    <location>
        <begin position="84"/>
        <end position="108"/>
    </location>
</feature>
<accession>A0A059DE56</accession>
<reference evidence="17" key="1">
    <citation type="submission" date="2013-07" db="EMBL/GenBank/DDBJ databases">
        <title>The genome of Eucalyptus grandis.</title>
        <authorList>
            <person name="Schmutz J."/>
            <person name="Hayes R."/>
            <person name="Myburg A."/>
            <person name="Tuskan G."/>
            <person name="Grattapaglia D."/>
            <person name="Rokhsar D.S."/>
        </authorList>
    </citation>
    <scope>NUCLEOTIDE SEQUENCE</scope>
    <source>
        <tissue evidence="17">Leaf extractions</tissue>
    </source>
</reference>
<dbReference type="SUPFAM" id="SSF52058">
    <property type="entry name" value="L domain-like"/>
    <property type="match status" value="1"/>
</dbReference>
<evidence type="ECO:0000256" key="15">
    <source>
        <dbReference type="SAM" id="Phobius"/>
    </source>
</evidence>
<keyword evidence="10" id="KW-0067">ATP-binding</keyword>
<dbReference type="InterPro" id="IPR051420">
    <property type="entry name" value="Ser_Thr_Kinases_DiverseReg"/>
</dbReference>
<dbReference type="PANTHER" id="PTHR48005:SF44">
    <property type="entry name" value="MDIS1-INTERACTING RECEPTOR LIKE KINASE 2-LIKE ISOFORM X1"/>
    <property type="match status" value="1"/>
</dbReference>
<feature type="domain" description="Protein kinase" evidence="16">
    <location>
        <begin position="151"/>
        <end position="396"/>
    </location>
</feature>
<keyword evidence="5" id="KW-0808">Transferase</keyword>
<dbReference type="AlphaFoldDB" id="A0A059DE56"/>
<keyword evidence="6 15" id="KW-0812">Transmembrane</keyword>
<keyword evidence="7" id="KW-0677">Repeat</keyword>
<evidence type="ECO:0000259" key="16">
    <source>
        <dbReference type="PROSITE" id="PS50011"/>
    </source>
</evidence>
<evidence type="ECO:0000256" key="1">
    <source>
        <dbReference type="ARBA" id="ARBA00004370"/>
    </source>
</evidence>
<evidence type="ECO:0000256" key="14">
    <source>
        <dbReference type="ARBA" id="ARBA00048679"/>
    </source>
</evidence>
<sequence>MKLENLNLSHNHFSGTILAALTSLVSLSYIDLSYNELTGAIPSGRIFQQAPGSAFIGNPSSCGYMTGLSPCATSSKSVDHREKVLIGAIVGICCLQLLVTLTAVILALQRRNKELNEETNGLMKYEKSESIIWEREGKFTFNDIAKATNNFSEKYCIGKGGFRSVYKAELASGQIVAVKNVKVSESSDVPAVNQQSFKNEIRILTERGCIYLVYKIVERCSLAKVLYEGKGGTELDWGTRVKIVQGVAHAIAYLHHDCSPPIVHRDITLNNILLEVTDKCDVYSFGVAALEIMMGKHPGDLLSSLQRTQTSRSLEDPNLLLRDVLDPRLSLPTGQLAEEVVLIIKVALACTRMSLNSRPIMRFVAQELSTRSQSCLSGALGSITISKLSSPQKYNL</sequence>
<evidence type="ECO:0000313" key="17">
    <source>
        <dbReference type="EMBL" id="KCW89023.1"/>
    </source>
</evidence>
<evidence type="ECO:0000256" key="8">
    <source>
        <dbReference type="ARBA" id="ARBA00022741"/>
    </source>
</evidence>
<name>A0A059DE56_EUCGR</name>
<dbReference type="EMBL" id="KK198753">
    <property type="protein sequence ID" value="KCW89023.1"/>
    <property type="molecule type" value="Genomic_DNA"/>
</dbReference>
<dbReference type="Gene3D" id="1.10.510.10">
    <property type="entry name" value="Transferase(Phosphotransferase) domain 1"/>
    <property type="match status" value="2"/>
</dbReference>
<proteinExistence type="predicted"/>
<evidence type="ECO:0000256" key="2">
    <source>
        <dbReference type="ARBA" id="ARBA00012513"/>
    </source>
</evidence>
<dbReference type="Gramene" id="KCW89023">
    <property type="protein sequence ID" value="KCW89023"/>
    <property type="gene ID" value="EUGRSUZ_A01349"/>
</dbReference>
<evidence type="ECO:0000256" key="4">
    <source>
        <dbReference type="ARBA" id="ARBA00022614"/>
    </source>
</evidence>
<evidence type="ECO:0000256" key="5">
    <source>
        <dbReference type="ARBA" id="ARBA00022679"/>
    </source>
</evidence>
<organism evidence="17">
    <name type="scientific">Eucalyptus grandis</name>
    <name type="common">Flooded gum</name>
    <dbReference type="NCBI Taxonomy" id="71139"/>
    <lineage>
        <taxon>Eukaryota</taxon>
        <taxon>Viridiplantae</taxon>
        <taxon>Streptophyta</taxon>
        <taxon>Embryophyta</taxon>
        <taxon>Tracheophyta</taxon>
        <taxon>Spermatophyta</taxon>
        <taxon>Magnoliopsida</taxon>
        <taxon>eudicotyledons</taxon>
        <taxon>Gunneridae</taxon>
        <taxon>Pentapetalae</taxon>
        <taxon>rosids</taxon>
        <taxon>malvids</taxon>
        <taxon>Myrtales</taxon>
        <taxon>Myrtaceae</taxon>
        <taxon>Myrtoideae</taxon>
        <taxon>Eucalypteae</taxon>
        <taxon>Eucalyptus</taxon>
    </lineage>
</organism>
<gene>
    <name evidence="17" type="ORF">EUGRSUZ_A01349</name>
</gene>
<dbReference type="PROSITE" id="PS50011">
    <property type="entry name" value="PROTEIN_KINASE_DOM"/>
    <property type="match status" value="1"/>
</dbReference>
<keyword evidence="9" id="KW-0418">Kinase</keyword>
<evidence type="ECO:0000256" key="13">
    <source>
        <dbReference type="ARBA" id="ARBA00047899"/>
    </source>
</evidence>
<keyword evidence="11 15" id="KW-1133">Transmembrane helix</keyword>
<dbReference type="GO" id="GO:0005524">
    <property type="term" value="F:ATP binding"/>
    <property type="evidence" value="ECO:0007669"/>
    <property type="project" value="UniProtKB-KW"/>
</dbReference>
<dbReference type="PROSITE" id="PS00109">
    <property type="entry name" value="PROTEIN_KINASE_TYR"/>
    <property type="match status" value="1"/>
</dbReference>
<comment type="catalytic activity">
    <reaction evidence="13">
        <text>L-threonyl-[protein] + ATP = O-phospho-L-threonyl-[protein] + ADP + H(+)</text>
        <dbReference type="Rhea" id="RHEA:46608"/>
        <dbReference type="Rhea" id="RHEA-COMP:11060"/>
        <dbReference type="Rhea" id="RHEA-COMP:11605"/>
        <dbReference type="ChEBI" id="CHEBI:15378"/>
        <dbReference type="ChEBI" id="CHEBI:30013"/>
        <dbReference type="ChEBI" id="CHEBI:30616"/>
        <dbReference type="ChEBI" id="CHEBI:61977"/>
        <dbReference type="ChEBI" id="CHEBI:456216"/>
        <dbReference type="EC" id="2.7.11.1"/>
    </reaction>
</comment>
<comment type="catalytic activity">
    <reaction evidence="14">
        <text>L-seryl-[protein] + ATP = O-phospho-L-seryl-[protein] + ADP + H(+)</text>
        <dbReference type="Rhea" id="RHEA:17989"/>
        <dbReference type="Rhea" id="RHEA-COMP:9863"/>
        <dbReference type="Rhea" id="RHEA-COMP:11604"/>
        <dbReference type="ChEBI" id="CHEBI:15378"/>
        <dbReference type="ChEBI" id="CHEBI:29999"/>
        <dbReference type="ChEBI" id="CHEBI:30616"/>
        <dbReference type="ChEBI" id="CHEBI:83421"/>
        <dbReference type="ChEBI" id="CHEBI:456216"/>
        <dbReference type="EC" id="2.7.11.1"/>
    </reaction>
</comment>
<dbReference type="InterPro" id="IPR000719">
    <property type="entry name" value="Prot_kinase_dom"/>
</dbReference>
<dbReference type="Pfam" id="PF00560">
    <property type="entry name" value="LRR_1"/>
    <property type="match status" value="2"/>
</dbReference>
<keyword evidence="3" id="KW-0723">Serine/threonine-protein kinase</keyword>
<comment type="subcellular location">
    <subcellularLocation>
        <location evidence="1">Membrane</location>
    </subcellularLocation>
</comment>
<dbReference type="STRING" id="71139.A0A059DE56"/>
<evidence type="ECO:0000256" key="7">
    <source>
        <dbReference type="ARBA" id="ARBA00022737"/>
    </source>
</evidence>
<dbReference type="InterPro" id="IPR011009">
    <property type="entry name" value="Kinase-like_dom_sf"/>
</dbReference>
<evidence type="ECO:0000256" key="11">
    <source>
        <dbReference type="ARBA" id="ARBA00022989"/>
    </source>
</evidence>
<evidence type="ECO:0000256" key="9">
    <source>
        <dbReference type="ARBA" id="ARBA00022777"/>
    </source>
</evidence>
<dbReference type="Pfam" id="PF00069">
    <property type="entry name" value="Pkinase"/>
    <property type="match status" value="1"/>
</dbReference>
<evidence type="ECO:0000256" key="6">
    <source>
        <dbReference type="ARBA" id="ARBA00022692"/>
    </source>
</evidence>
<dbReference type="Gene3D" id="3.30.200.20">
    <property type="entry name" value="Phosphorylase Kinase, domain 1"/>
    <property type="match status" value="1"/>
</dbReference>
<dbReference type="EC" id="2.7.11.1" evidence="2"/>
<protein>
    <recommendedName>
        <fullName evidence="2">non-specific serine/threonine protein kinase</fullName>
        <ecNumber evidence="2">2.7.11.1</ecNumber>
    </recommendedName>
</protein>
<dbReference type="SUPFAM" id="SSF56112">
    <property type="entry name" value="Protein kinase-like (PK-like)"/>
    <property type="match status" value="1"/>
</dbReference>
<evidence type="ECO:0000256" key="10">
    <source>
        <dbReference type="ARBA" id="ARBA00022840"/>
    </source>
</evidence>
<dbReference type="InterPro" id="IPR008266">
    <property type="entry name" value="Tyr_kinase_AS"/>
</dbReference>
<evidence type="ECO:0000256" key="3">
    <source>
        <dbReference type="ARBA" id="ARBA00022527"/>
    </source>
</evidence>
<dbReference type="InterPro" id="IPR032675">
    <property type="entry name" value="LRR_dom_sf"/>
</dbReference>
<dbReference type="GO" id="GO:0016020">
    <property type="term" value="C:membrane"/>
    <property type="evidence" value="ECO:0007669"/>
    <property type="project" value="UniProtKB-SubCell"/>
</dbReference>
<keyword evidence="4" id="KW-0433">Leucine-rich repeat</keyword>
<keyword evidence="12 15" id="KW-0472">Membrane</keyword>
<dbReference type="GO" id="GO:0004674">
    <property type="term" value="F:protein serine/threonine kinase activity"/>
    <property type="evidence" value="ECO:0007669"/>
    <property type="project" value="UniProtKB-KW"/>
</dbReference>
<dbReference type="Gene3D" id="3.80.10.10">
    <property type="entry name" value="Ribonuclease Inhibitor"/>
    <property type="match status" value="1"/>
</dbReference>
<keyword evidence="8" id="KW-0547">Nucleotide-binding</keyword>
<dbReference type="PANTHER" id="PTHR48005">
    <property type="entry name" value="LEUCINE RICH REPEAT KINASE 2"/>
    <property type="match status" value="1"/>
</dbReference>
<evidence type="ECO:0000256" key="12">
    <source>
        <dbReference type="ARBA" id="ARBA00023136"/>
    </source>
</evidence>
<dbReference type="InParanoid" id="A0A059DE56"/>
<dbReference type="GO" id="GO:0004672">
    <property type="term" value="F:protein kinase activity"/>
    <property type="evidence" value="ECO:0000318"/>
    <property type="project" value="GO_Central"/>
</dbReference>
<dbReference type="InterPro" id="IPR001611">
    <property type="entry name" value="Leu-rich_rpt"/>
</dbReference>